<dbReference type="AlphaFoldDB" id="A0AAP0B564"/>
<gene>
    <name evidence="1" type="ORF">KSP39_PZI017942</name>
</gene>
<keyword evidence="2" id="KW-1185">Reference proteome</keyword>
<proteinExistence type="predicted"/>
<comment type="caution">
    <text evidence="1">The sequence shown here is derived from an EMBL/GenBank/DDBJ whole genome shotgun (WGS) entry which is preliminary data.</text>
</comment>
<accession>A0AAP0B564</accession>
<dbReference type="EMBL" id="JBBWWQ010000015">
    <property type="protein sequence ID" value="KAK8928578.1"/>
    <property type="molecule type" value="Genomic_DNA"/>
</dbReference>
<dbReference type="Proteomes" id="UP001418222">
    <property type="component" value="Unassembled WGS sequence"/>
</dbReference>
<evidence type="ECO:0000313" key="2">
    <source>
        <dbReference type="Proteomes" id="UP001418222"/>
    </source>
</evidence>
<name>A0AAP0B564_9ASPA</name>
<reference evidence="1 2" key="1">
    <citation type="journal article" date="2022" name="Nat. Plants">
        <title>Genomes of leafy and leafless Platanthera orchids illuminate the evolution of mycoheterotrophy.</title>
        <authorList>
            <person name="Li M.H."/>
            <person name="Liu K.W."/>
            <person name="Li Z."/>
            <person name="Lu H.C."/>
            <person name="Ye Q.L."/>
            <person name="Zhang D."/>
            <person name="Wang J.Y."/>
            <person name="Li Y.F."/>
            <person name="Zhong Z.M."/>
            <person name="Liu X."/>
            <person name="Yu X."/>
            <person name="Liu D.K."/>
            <person name="Tu X.D."/>
            <person name="Liu B."/>
            <person name="Hao Y."/>
            <person name="Liao X.Y."/>
            <person name="Jiang Y.T."/>
            <person name="Sun W.H."/>
            <person name="Chen J."/>
            <person name="Chen Y.Q."/>
            <person name="Ai Y."/>
            <person name="Zhai J.W."/>
            <person name="Wu S.S."/>
            <person name="Zhou Z."/>
            <person name="Hsiao Y.Y."/>
            <person name="Wu W.L."/>
            <person name="Chen Y.Y."/>
            <person name="Lin Y.F."/>
            <person name="Hsu J.L."/>
            <person name="Li C.Y."/>
            <person name="Wang Z.W."/>
            <person name="Zhao X."/>
            <person name="Zhong W.Y."/>
            <person name="Ma X.K."/>
            <person name="Ma L."/>
            <person name="Huang J."/>
            <person name="Chen G.Z."/>
            <person name="Huang M.Z."/>
            <person name="Huang L."/>
            <person name="Peng D.H."/>
            <person name="Luo Y.B."/>
            <person name="Zou S.Q."/>
            <person name="Chen S.P."/>
            <person name="Lan S."/>
            <person name="Tsai W.C."/>
            <person name="Van de Peer Y."/>
            <person name="Liu Z.J."/>
        </authorList>
    </citation>
    <scope>NUCLEOTIDE SEQUENCE [LARGE SCALE GENOMIC DNA]</scope>
    <source>
        <strain evidence="1">Lor287</strain>
    </source>
</reference>
<organism evidence="1 2">
    <name type="scientific">Platanthera zijinensis</name>
    <dbReference type="NCBI Taxonomy" id="2320716"/>
    <lineage>
        <taxon>Eukaryota</taxon>
        <taxon>Viridiplantae</taxon>
        <taxon>Streptophyta</taxon>
        <taxon>Embryophyta</taxon>
        <taxon>Tracheophyta</taxon>
        <taxon>Spermatophyta</taxon>
        <taxon>Magnoliopsida</taxon>
        <taxon>Liliopsida</taxon>
        <taxon>Asparagales</taxon>
        <taxon>Orchidaceae</taxon>
        <taxon>Orchidoideae</taxon>
        <taxon>Orchideae</taxon>
        <taxon>Orchidinae</taxon>
        <taxon>Platanthera</taxon>
    </lineage>
</organism>
<sequence length="79" mass="8941">MEFLGDYTFKIHYVPGKGNAVADALSRKASAQANWLSVHDERLVQELEALEICCVDKQTSAKALLNWTEVQYDLADRVR</sequence>
<evidence type="ECO:0000313" key="1">
    <source>
        <dbReference type="EMBL" id="KAK8928578.1"/>
    </source>
</evidence>
<protein>
    <submittedName>
        <fullName evidence="1">Uncharacterized protein</fullName>
    </submittedName>
</protein>